<dbReference type="EMBL" id="MU276860">
    <property type="protein sequence ID" value="KAI0037557.1"/>
    <property type="molecule type" value="Genomic_DNA"/>
</dbReference>
<reference evidence="1" key="2">
    <citation type="journal article" date="2022" name="New Phytol.">
        <title>Evolutionary transition to the ectomycorrhizal habit in the genomes of a hyperdiverse lineage of mushroom-forming fungi.</title>
        <authorList>
            <person name="Looney B."/>
            <person name="Miyauchi S."/>
            <person name="Morin E."/>
            <person name="Drula E."/>
            <person name="Courty P.E."/>
            <person name="Kohler A."/>
            <person name="Kuo A."/>
            <person name="LaButti K."/>
            <person name="Pangilinan J."/>
            <person name="Lipzen A."/>
            <person name="Riley R."/>
            <person name="Andreopoulos W."/>
            <person name="He G."/>
            <person name="Johnson J."/>
            <person name="Nolan M."/>
            <person name="Tritt A."/>
            <person name="Barry K.W."/>
            <person name="Grigoriev I.V."/>
            <person name="Nagy L.G."/>
            <person name="Hibbett D."/>
            <person name="Henrissat B."/>
            <person name="Matheny P.B."/>
            <person name="Labbe J."/>
            <person name="Martin F.M."/>
        </authorList>
    </citation>
    <scope>NUCLEOTIDE SEQUENCE</scope>
    <source>
        <strain evidence="1">FP105234-sp</strain>
    </source>
</reference>
<proteinExistence type="predicted"/>
<sequence length="68" mass="7896">STARPSWKPDGYIRNVVEKYSVTIVGWPWWIIPFRNLSDLGSAQDTFNTLLLGWREGSIRFVRLSPDE</sequence>
<dbReference type="Proteomes" id="UP000814033">
    <property type="component" value="Unassembled WGS sequence"/>
</dbReference>
<protein>
    <submittedName>
        <fullName evidence="1">Uncharacterized protein</fullName>
    </submittedName>
</protein>
<evidence type="ECO:0000313" key="1">
    <source>
        <dbReference type="EMBL" id="KAI0037557.1"/>
    </source>
</evidence>
<comment type="caution">
    <text evidence="1">The sequence shown here is derived from an EMBL/GenBank/DDBJ whole genome shotgun (WGS) entry which is preliminary data.</text>
</comment>
<feature type="non-terminal residue" evidence="1">
    <location>
        <position position="1"/>
    </location>
</feature>
<gene>
    <name evidence="1" type="ORF">FA95DRAFT_1468923</name>
</gene>
<reference evidence="1" key="1">
    <citation type="submission" date="2021-02" db="EMBL/GenBank/DDBJ databases">
        <authorList>
            <consortium name="DOE Joint Genome Institute"/>
            <person name="Ahrendt S."/>
            <person name="Looney B.P."/>
            <person name="Miyauchi S."/>
            <person name="Morin E."/>
            <person name="Drula E."/>
            <person name="Courty P.E."/>
            <person name="Chicoki N."/>
            <person name="Fauchery L."/>
            <person name="Kohler A."/>
            <person name="Kuo A."/>
            <person name="Labutti K."/>
            <person name="Pangilinan J."/>
            <person name="Lipzen A."/>
            <person name="Riley R."/>
            <person name="Andreopoulos W."/>
            <person name="He G."/>
            <person name="Johnson J."/>
            <person name="Barry K.W."/>
            <person name="Grigoriev I.V."/>
            <person name="Nagy L."/>
            <person name="Hibbett D."/>
            <person name="Henrissat B."/>
            <person name="Matheny P.B."/>
            <person name="Labbe J."/>
            <person name="Martin F."/>
        </authorList>
    </citation>
    <scope>NUCLEOTIDE SEQUENCE</scope>
    <source>
        <strain evidence="1">FP105234-sp</strain>
    </source>
</reference>
<name>A0ACB8R0Z4_9AGAM</name>
<organism evidence="1 2">
    <name type="scientific">Auriscalpium vulgare</name>
    <dbReference type="NCBI Taxonomy" id="40419"/>
    <lineage>
        <taxon>Eukaryota</taxon>
        <taxon>Fungi</taxon>
        <taxon>Dikarya</taxon>
        <taxon>Basidiomycota</taxon>
        <taxon>Agaricomycotina</taxon>
        <taxon>Agaricomycetes</taxon>
        <taxon>Russulales</taxon>
        <taxon>Auriscalpiaceae</taxon>
        <taxon>Auriscalpium</taxon>
    </lineage>
</organism>
<evidence type="ECO:0000313" key="2">
    <source>
        <dbReference type="Proteomes" id="UP000814033"/>
    </source>
</evidence>
<accession>A0ACB8R0Z4</accession>
<feature type="non-terminal residue" evidence="1">
    <location>
        <position position="68"/>
    </location>
</feature>
<keyword evidence="2" id="KW-1185">Reference proteome</keyword>